<feature type="region of interest" description="Disordered" evidence="1">
    <location>
        <begin position="135"/>
        <end position="210"/>
    </location>
</feature>
<reference evidence="2 3" key="1">
    <citation type="submission" date="2020-10" db="EMBL/GenBank/DDBJ databases">
        <title>Genome sequences of Pseudomonas isolates.</title>
        <authorList>
            <person name="Wessels L."/>
            <person name="Reich F."/>
            <person name="Hammerl J."/>
        </authorList>
    </citation>
    <scope>NUCLEOTIDE SEQUENCE [LARGE SCALE GENOMIC DNA]</scope>
    <source>
        <strain evidence="2 3">20-MO00624-0</strain>
    </source>
</reference>
<dbReference type="Proteomes" id="UP000626180">
    <property type="component" value="Unassembled WGS sequence"/>
</dbReference>
<dbReference type="SUPFAM" id="SSF53955">
    <property type="entry name" value="Lysozyme-like"/>
    <property type="match status" value="1"/>
</dbReference>
<dbReference type="EMBL" id="JADMCD010000005">
    <property type="protein sequence ID" value="MBF8641228.1"/>
    <property type="molecule type" value="Genomic_DNA"/>
</dbReference>
<accession>A0ABS0FLI8</accession>
<dbReference type="Gene3D" id="1.10.530.10">
    <property type="match status" value="1"/>
</dbReference>
<keyword evidence="3" id="KW-1185">Reference proteome</keyword>
<evidence type="ECO:0000256" key="1">
    <source>
        <dbReference type="SAM" id="MobiDB-lite"/>
    </source>
</evidence>
<dbReference type="RefSeq" id="WP_073450001.1">
    <property type="nucleotide sequence ID" value="NZ_FQYS01000006.1"/>
</dbReference>
<proteinExistence type="predicted"/>
<evidence type="ECO:0000313" key="3">
    <source>
        <dbReference type="Proteomes" id="UP000626180"/>
    </source>
</evidence>
<organism evidence="2 3">
    <name type="scientific">Pseudomonas luteola</name>
    <dbReference type="NCBI Taxonomy" id="47886"/>
    <lineage>
        <taxon>Bacteria</taxon>
        <taxon>Pseudomonadati</taxon>
        <taxon>Pseudomonadota</taxon>
        <taxon>Gammaproteobacteria</taxon>
        <taxon>Pseudomonadales</taxon>
        <taxon>Pseudomonadaceae</taxon>
        <taxon>Pseudomonas</taxon>
    </lineage>
</organism>
<sequence length="346" mass="36895">MSLMTLVRMETYAQTRRYSPIGFKRHNHFRGKVNMSVSIQRPVPQNLLPLDSQNMGFSQGSYGQNGQVSFGLGDSSPVNFGSLYGADSNSVNHSFSNKSIQDPSGANTVEQSLKDILEMLKPLIQQLLMLLQGGQQHAPSNNSAGNEKGSGGKGNAPVTFGNEGQPRDVSFAAQSPSGKEGEARANDAGDGQTVKPGNGITSVNAGNAPQGMPQGLWQNCVKAGEKYGVDPFVLAAQAKQESSWGQNMANGDGVMQVEAATRSENTGMFRLQAGHEYDHSSKADQVEMAAMIMSNLGGDTRSQLEKYNGGPNWQPGSIDSFQRTTDPQGYAQKVITTADELRGSVA</sequence>
<protein>
    <submittedName>
        <fullName evidence="2">Glucosaminidase domain-containing protein</fullName>
    </submittedName>
</protein>
<gene>
    <name evidence="2" type="ORF">IRZ65_11080</name>
</gene>
<evidence type="ECO:0000313" key="2">
    <source>
        <dbReference type="EMBL" id="MBF8641228.1"/>
    </source>
</evidence>
<name>A0ABS0FLI8_PSELU</name>
<comment type="caution">
    <text evidence="2">The sequence shown here is derived from an EMBL/GenBank/DDBJ whole genome shotgun (WGS) entry which is preliminary data.</text>
</comment>
<dbReference type="InterPro" id="IPR023346">
    <property type="entry name" value="Lysozyme-like_dom_sf"/>
</dbReference>